<feature type="signal peptide" evidence="1">
    <location>
        <begin position="1"/>
        <end position="21"/>
    </location>
</feature>
<dbReference type="CDD" id="cd02182">
    <property type="entry name" value="GH16_Strep_laminarinase_like"/>
    <property type="match status" value="1"/>
</dbReference>
<protein>
    <submittedName>
        <fullName evidence="3">Concanavalin A-like lectin/glucanase domain-containing protein</fullName>
    </submittedName>
</protein>
<comment type="caution">
    <text evidence="3">The sequence shown here is derived from an EMBL/GenBank/DDBJ whole genome shotgun (WGS) entry which is preliminary data.</text>
</comment>
<organism evidence="3 4">
    <name type="scientific">Thelonectria olida</name>
    <dbReference type="NCBI Taxonomy" id="1576542"/>
    <lineage>
        <taxon>Eukaryota</taxon>
        <taxon>Fungi</taxon>
        <taxon>Dikarya</taxon>
        <taxon>Ascomycota</taxon>
        <taxon>Pezizomycotina</taxon>
        <taxon>Sordariomycetes</taxon>
        <taxon>Hypocreomycetidae</taxon>
        <taxon>Hypocreales</taxon>
        <taxon>Nectriaceae</taxon>
        <taxon>Thelonectria</taxon>
    </lineage>
</organism>
<dbReference type="InterPro" id="IPR013320">
    <property type="entry name" value="ConA-like_dom_sf"/>
</dbReference>
<keyword evidence="4" id="KW-1185">Reference proteome</keyword>
<evidence type="ECO:0000259" key="2">
    <source>
        <dbReference type="PROSITE" id="PS51762"/>
    </source>
</evidence>
<dbReference type="Proteomes" id="UP000777438">
    <property type="component" value="Unassembled WGS sequence"/>
</dbReference>
<dbReference type="AlphaFoldDB" id="A0A9P8W363"/>
<dbReference type="SUPFAM" id="SSF49899">
    <property type="entry name" value="Concanavalin A-like lectins/glucanases"/>
    <property type="match status" value="1"/>
</dbReference>
<dbReference type="EMBL" id="JAGPYM010000011">
    <property type="protein sequence ID" value="KAH6889378.1"/>
    <property type="molecule type" value="Genomic_DNA"/>
</dbReference>
<dbReference type="InterPro" id="IPR000757">
    <property type="entry name" value="Beta-glucanase-like"/>
</dbReference>
<sequence>MISSSVFKNLCLFSLFTGAMAWNGPTYPGYKLVWGDSFTSSGVCLPDLAKWNTIDRETNYNYELESYTSSNNNVRFSGSGTLQLLPRRDDSVPQGWTSGRIESKYTVSPAADKITRVESRLRLAGQPGPTRKGLWPAFWLHGDSYRHGTPTPECGEIDVMENVNGQKTIYSVIHCDVDPGGRCNESDGIGNNTTLNDDEYHVWRLEFDRTDSNFKQQSITWWKDGAEYAKVTGSKIVDPKVWATICEAPLYIIFNVAVGGSWPGNPNRNTLEGIETMMEIDYVAHFETC</sequence>
<feature type="chain" id="PRO_5040487977" evidence="1">
    <location>
        <begin position="22"/>
        <end position="289"/>
    </location>
</feature>
<name>A0A9P8W363_9HYPO</name>
<proteinExistence type="predicted"/>
<evidence type="ECO:0000313" key="3">
    <source>
        <dbReference type="EMBL" id="KAH6889378.1"/>
    </source>
</evidence>
<dbReference type="OrthoDB" id="192832at2759"/>
<feature type="domain" description="GH16" evidence="2">
    <location>
        <begin position="20"/>
        <end position="289"/>
    </location>
</feature>
<gene>
    <name evidence="3" type="ORF">B0T10DRAFT_404596</name>
</gene>
<dbReference type="Gene3D" id="2.60.120.200">
    <property type="match status" value="1"/>
</dbReference>
<dbReference type="PROSITE" id="PS51762">
    <property type="entry name" value="GH16_2"/>
    <property type="match status" value="1"/>
</dbReference>
<dbReference type="GO" id="GO:0005975">
    <property type="term" value="P:carbohydrate metabolic process"/>
    <property type="evidence" value="ECO:0007669"/>
    <property type="project" value="InterPro"/>
</dbReference>
<reference evidence="3 4" key="1">
    <citation type="journal article" date="2021" name="Nat. Commun.">
        <title>Genetic determinants of endophytism in the Arabidopsis root mycobiome.</title>
        <authorList>
            <person name="Mesny F."/>
            <person name="Miyauchi S."/>
            <person name="Thiergart T."/>
            <person name="Pickel B."/>
            <person name="Atanasova L."/>
            <person name="Karlsson M."/>
            <person name="Huettel B."/>
            <person name="Barry K.W."/>
            <person name="Haridas S."/>
            <person name="Chen C."/>
            <person name="Bauer D."/>
            <person name="Andreopoulos W."/>
            <person name="Pangilinan J."/>
            <person name="LaButti K."/>
            <person name="Riley R."/>
            <person name="Lipzen A."/>
            <person name="Clum A."/>
            <person name="Drula E."/>
            <person name="Henrissat B."/>
            <person name="Kohler A."/>
            <person name="Grigoriev I.V."/>
            <person name="Martin F.M."/>
            <person name="Hacquard S."/>
        </authorList>
    </citation>
    <scope>NUCLEOTIDE SEQUENCE [LARGE SCALE GENOMIC DNA]</scope>
    <source>
        <strain evidence="3 4">MPI-CAGE-CH-0241</strain>
    </source>
</reference>
<dbReference type="PANTHER" id="PTHR10963:SF60">
    <property type="entry name" value="GRAM-NEGATIVE BACTERIA-BINDING PROTEIN 1-RELATED"/>
    <property type="match status" value="1"/>
</dbReference>
<dbReference type="PANTHER" id="PTHR10963">
    <property type="entry name" value="GLYCOSYL HYDROLASE-RELATED"/>
    <property type="match status" value="1"/>
</dbReference>
<keyword evidence="1" id="KW-0732">Signal</keyword>
<evidence type="ECO:0000313" key="4">
    <source>
        <dbReference type="Proteomes" id="UP000777438"/>
    </source>
</evidence>
<accession>A0A9P8W363</accession>
<dbReference type="Pfam" id="PF26113">
    <property type="entry name" value="GH16_XgeA"/>
    <property type="match status" value="1"/>
</dbReference>
<dbReference type="InterPro" id="IPR050546">
    <property type="entry name" value="Glycosyl_Hydrlase_16"/>
</dbReference>
<evidence type="ECO:0000256" key="1">
    <source>
        <dbReference type="SAM" id="SignalP"/>
    </source>
</evidence>
<dbReference type="GO" id="GO:0004553">
    <property type="term" value="F:hydrolase activity, hydrolyzing O-glycosyl compounds"/>
    <property type="evidence" value="ECO:0007669"/>
    <property type="project" value="InterPro"/>
</dbReference>